<dbReference type="AlphaFoldDB" id="A0A0P1AA70"/>
<reference evidence="3" key="1">
    <citation type="submission" date="2014-09" db="EMBL/GenBank/DDBJ databases">
        <authorList>
            <person name="Sharma Rahul"/>
            <person name="Thines Marco"/>
        </authorList>
    </citation>
    <scope>NUCLEOTIDE SEQUENCE [LARGE SCALE GENOMIC DNA]</scope>
</reference>
<accession>A0A0P1AA70</accession>
<dbReference type="RefSeq" id="XP_024573607.1">
    <property type="nucleotide sequence ID" value="XM_024722541.1"/>
</dbReference>
<organism evidence="2 3">
    <name type="scientific">Plasmopara halstedii</name>
    <name type="common">Downy mildew of sunflower</name>
    <dbReference type="NCBI Taxonomy" id="4781"/>
    <lineage>
        <taxon>Eukaryota</taxon>
        <taxon>Sar</taxon>
        <taxon>Stramenopiles</taxon>
        <taxon>Oomycota</taxon>
        <taxon>Peronosporomycetes</taxon>
        <taxon>Peronosporales</taxon>
        <taxon>Peronosporaceae</taxon>
        <taxon>Plasmopara</taxon>
    </lineage>
</organism>
<name>A0A0P1AA70_PLAHL</name>
<dbReference type="GeneID" id="36399735"/>
<dbReference type="Proteomes" id="UP000054928">
    <property type="component" value="Unassembled WGS sequence"/>
</dbReference>
<dbReference type="EMBL" id="CCYD01000261">
    <property type="protein sequence ID" value="CEG37238.1"/>
    <property type="molecule type" value="Genomic_DNA"/>
</dbReference>
<feature type="region of interest" description="Disordered" evidence="1">
    <location>
        <begin position="1"/>
        <end position="28"/>
    </location>
</feature>
<evidence type="ECO:0000313" key="3">
    <source>
        <dbReference type="Proteomes" id="UP000054928"/>
    </source>
</evidence>
<keyword evidence="3" id="KW-1185">Reference proteome</keyword>
<protein>
    <submittedName>
        <fullName evidence="2">Uncharacterized protein</fullName>
    </submittedName>
</protein>
<proteinExistence type="predicted"/>
<evidence type="ECO:0000313" key="2">
    <source>
        <dbReference type="EMBL" id="CEG37238.1"/>
    </source>
</evidence>
<feature type="compositionally biased region" description="Basic and acidic residues" evidence="1">
    <location>
        <begin position="1"/>
        <end position="10"/>
    </location>
</feature>
<sequence length="83" mass="9426">MAKPRERVQEFAHSSIKRTPGPSESVKGKLVDQKAHKGYIELLGKVKRCNNSNTSSEVKISIRQGCADAIEIYDWEHPWLLSF</sequence>
<evidence type="ECO:0000256" key="1">
    <source>
        <dbReference type="SAM" id="MobiDB-lite"/>
    </source>
</evidence>